<evidence type="ECO:0000313" key="2">
    <source>
        <dbReference type="Proteomes" id="UP001199915"/>
    </source>
</evidence>
<dbReference type="RefSeq" id="WP_238033828.1">
    <property type="nucleotide sequence ID" value="NZ_JAKNFS010000181.1"/>
</dbReference>
<accession>A0AAE3F6G0</accession>
<dbReference type="EMBL" id="JAKNFS010000181">
    <property type="protein sequence ID" value="MCG4767474.1"/>
    <property type="molecule type" value="Genomic_DNA"/>
</dbReference>
<dbReference type="Proteomes" id="UP001199915">
    <property type="component" value="Unassembled WGS sequence"/>
</dbReference>
<name>A0AAE3F6G0_9FIRM</name>
<feature type="non-terminal residue" evidence="1">
    <location>
        <position position="68"/>
    </location>
</feature>
<feature type="non-terminal residue" evidence="1">
    <location>
        <position position="1"/>
    </location>
</feature>
<proteinExistence type="predicted"/>
<sequence>NLFMKKAYLLQLEILVITVIEPHRHFLQCLSGYSFLRHSGRITFMFEFGPETSKEPSSCALLRIHKIG</sequence>
<organism evidence="1 2">
    <name type="scientific">Fusicatenibacter saccharivorans</name>
    <dbReference type="NCBI Taxonomy" id="1150298"/>
    <lineage>
        <taxon>Bacteria</taxon>
        <taxon>Bacillati</taxon>
        <taxon>Bacillota</taxon>
        <taxon>Clostridia</taxon>
        <taxon>Lachnospirales</taxon>
        <taxon>Lachnospiraceae</taxon>
        <taxon>Fusicatenibacter</taxon>
    </lineage>
</organism>
<protein>
    <submittedName>
        <fullName evidence="1">Uncharacterized protein</fullName>
    </submittedName>
</protein>
<comment type="caution">
    <text evidence="1">The sequence shown here is derived from an EMBL/GenBank/DDBJ whole genome shotgun (WGS) entry which is preliminary data.</text>
</comment>
<gene>
    <name evidence="1" type="ORF">L0N21_18560</name>
</gene>
<evidence type="ECO:0000313" key="1">
    <source>
        <dbReference type="EMBL" id="MCG4767474.1"/>
    </source>
</evidence>
<dbReference type="AlphaFoldDB" id="A0AAE3F6G0"/>
<reference evidence="1" key="1">
    <citation type="submission" date="2022-01" db="EMBL/GenBank/DDBJ databases">
        <title>Collection of gut derived symbiotic bacterial strains cultured from healthy donors.</title>
        <authorList>
            <person name="Lin H."/>
            <person name="Kohout C."/>
            <person name="Waligurski E."/>
            <person name="Pamer E.G."/>
        </authorList>
    </citation>
    <scope>NUCLEOTIDE SEQUENCE</scope>
    <source>
        <strain evidence="1">DFI.5.49</strain>
    </source>
</reference>